<dbReference type="SMART" id="SM00850">
    <property type="entry name" value="LytTR"/>
    <property type="match status" value="1"/>
</dbReference>
<dbReference type="Pfam" id="PF04397">
    <property type="entry name" value="LytTR"/>
    <property type="match status" value="1"/>
</dbReference>
<reference evidence="2 3" key="1">
    <citation type="journal article" date="2016" name="Appl. Microbiol. Biotechnol.">
        <title>Adhesion of the genome-sequenced Lactococcus lactis subsp. cremoris IBB477 strain is mediated by specific molecular determinants.</title>
        <authorList>
            <person name="Radziwill-Bienkowska J.M."/>
            <person name="Le D.T."/>
            <person name="Szczesny P."/>
            <person name="Duviau M.P."/>
            <person name="Aleksandrzak-Piekarczyk T."/>
            <person name="Loubiere P."/>
            <person name="Mercier-Bonin M."/>
            <person name="Bardowski J.K."/>
            <person name="Kowalczyk M."/>
        </authorList>
    </citation>
    <scope>NUCLEOTIDE SEQUENCE [LARGE SCALE GENOMIC DNA]</scope>
    <source>
        <strain evidence="2 3">IBB477</strain>
    </source>
</reference>
<organism evidence="2 3">
    <name type="scientific">Lactococcus cremoris subsp. cremoris IBB477</name>
    <dbReference type="NCBI Taxonomy" id="1449093"/>
    <lineage>
        <taxon>Bacteria</taxon>
        <taxon>Bacillati</taxon>
        <taxon>Bacillota</taxon>
        <taxon>Bacilli</taxon>
        <taxon>Lactobacillales</taxon>
        <taxon>Streptococcaceae</taxon>
        <taxon>Lactococcus</taxon>
        <taxon>Lactococcus cremoris subsp. cremoris</taxon>
    </lineage>
</organism>
<accession>A0A1E7G3I1</accession>
<dbReference type="GO" id="GO:0003677">
    <property type="term" value="F:DNA binding"/>
    <property type="evidence" value="ECO:0007669"/>
    <property type="project" value="InterPro"/>
</dbReference>
<name>A0A1E7G3I1_LACLC</name>
<evidence type="ECO:0000313" key="3">
    <source>
        <dbReference type="Proteomes" id="UP000176236"/>
    </source>
</evidence>
<sequence length="145" mass="16871">MKIIKKIDETLTEVQVLIYAPNELAFSSLAEKIDERISFATVEGIIFLQRRELLYIKAQNNYLELGTEKKVYKMRSPLYQLEKRLGNKFIRVSRSFLINFDRLEKLDTDIFLGIKAQVGNIKVPVSKTYLKNINAKISEIERGEI</sequence>
<dbReference type="AlphaFoldDB" id="A0A1E7G3I1"/>
<dbReference type="InterPro" id="IPR046947">
    <property type="entry name" value="LytR-like"/>
</dbReference>
<comment type="caution">
    <text evidence="2">The sequence shown here is derived from an EMBL/GenBank/DDBJ whole genome shotgun (WGS) entry which is preliminary data.</text>
</comment>
<dbReference type="RefSeq" id="WP_052719858.1">
    <property type="nucleotide sequence ID" value="NZ_CM007353.1"/>
</dbReference>
<dbReference type="InterPro" id="IPR007492">
    <property type="entry name" value="LytTR_DNA-bd_dom"/>
</dbReference>
<dbReference type="EMBL" id="JMMZ01000022">
    <property type="protein sequence ID" value="OEU39526.1"/>
    <property type="molecule type" value="Genomic_DNA"/>
</dbReference>
<feature type="domain" description="HTH LytTR-type" evidence="1">
    <location>
        <begin position="37"/>
        <end position="139"/>
    </location>
</feature>
<evidence type="ECO:0000313" key="2">
    <source>
        <dbReference type="EMBL" id="OEU39526.1"/>
    </source>
</evidence>
<protein>
    <recommendedName>
        <fullName evidence="1">HTH LytTR-type domain-containing protein</fullName>
    </recommendedName>
</protein>
<dbReference type="PANTHER" id="PTHR37299:SF1">
    <property type="entry name" value="STAGE 0 SPORULATION PROTEIN A HOMOLOG"/>
    <property type="match status" value="1"/>
</dbReference>
<dbReference type="GO" id="GO:0000156">
    <property type="term" value="F:phosphorelay response regulator activity"/>
    <property type="evidence" value="ECO:0007669"/>
    <property type="project" value="InterPro"/>
</dbReference>
<proteinExistence type="predicted"/>
<dbReference type="Proteomes" id="UP000176236">
    <property type="component" value="Chromosome"/>
</dbReference>
<gene>
    <name evidence="2" type="ORF">AJ89_07550</name>
</gene>
<dbReference type="PROSITE" id="PS50930">
    <property type="entry name" value="HTH_LYTTR"/>
    <property type="match status" value="1"/>
</dbReference>
<dbReference type="Gene3D" id="2.40.50.1020">
    <property type="entry name" value="LytTr DNA-binding domain"/>
    <property type="match status" value="1"/>
</dbReference>
<dbReference type="PANTHER" id="PTHR37299">
    <property type="entry name" value="TRANSCRIPTIONAL REGULATOR-RELATED"/>
    <property type="match status" value="1"/>
</dbReference>
<evidence type="ECO:0000259" key="1">
    <source>
        <dbReference type="PROSITE" id="PS50930"/>
    </source>
</evidence>